<dbReference type="RefSeq" id="WP_133958399.1">
    <property type="nucleotide sequence ID" value="NZ_SORI01000017.1"/>
</dbReference>
<name>A0A4R8M4I0_9BACT</name>
<dbReference type="AlphaFoldDB" id="A0A4R8M4I0"/>
<gene>
    <name evidence="8" type="ORF">C8D99_11722</name>
</gene>
<keyword evidence="9" id="KW-1185">Reference proteome</keyword>
<evidence type="ECO:0000256" key="7">
    <source>
        <dbReference type="SAM" id="Phobius"/>
    </source>
</evidence>
<dbReference type="GO" id="GO:0008324">
    <property type="term" value="F:monoatomic cation transmembrane transporter activity"/>
    <property type="evidence" value="ECO:0007669"/>
    <property type="project" value="InterPro"/>
</dbReference>
<dbReference type="Proteomes" id="UP000295066">
    <property type="component" value="Unassembled WGS sequence"/>
</dbReference>
<protein>
    <submittedName>
        <fullName evidence="8">Multicomponent Na+:H+ antiporter subunit E</fullName>
    </submittedName>
</protein>
<keyword evidence="5 7" id="KW-1133">Transmembrane helix</keyword>
<accession>A0A4R8M4I0</accession>
<dbReference type="InterPro" id="IPR002758">
    <property type="entry name" value="Cation_antiport_E"/>
</dbReference>
<evidence type="ECO:0000256" key="4">
    <source>
        <dbReference type="ARBA" id="ARBA00022692"/>
    </source>
</evidence>
<sequence>MFIFVVSFLMYLLLVWSGGAIPMIEVLIALILASVITVAFRSWHKGRKISMRGLDPKRWFGFFHYLFGPFAVGLAKANIDVAKRVITGDIRPGIVKVNPGLTTDVARTMLADSITLTPGTLTVDVDEEGAFYIHWIYVEDENPTEEQLYGTFGHWARRLAE</sequence>
<dbReference type="PANTHER" id="PTHR34584">
    <property type="entry name" value="NA(+)/H(+) ANTIPORTER SUBUNIT E1"/>
    <property type="match status" value="1"/>
</dbReference>
<dbReference type="PANTHER" id="PTHR34584:SF1">
    <property type="entry name" value="NA(+)_H(+) ANTIPORTER SUBUNIT E1"/>
    <property type="match status" value="1"/>
</dbReference>
<dbReference type="GO" id="GO:0005886">
    <property type="term" value="C:plasma membrane"/>
    <property type="evidence" value="ECO:0007669"/>
    <property type="project" value="UniProtKB-SubCell"/>
</dbReference>
<comment type="subcellular location">
    <subcellularLocation>
        <location evidence="1">Cell membrane</location>
        <topology evidence="1">Multi-pass membrane protein</topology>
    </subcellularLocation>
</comment>
<evidence type="ECO:0000256" key="1">
    <source>
        <dbReference type="ARBA" id="ARBA00004651"/>
    </source>
</evidence>
<evidence type="ECO:0000256" key="3">
    <source>
        <dbReference type="ARBA" id="ARBA00022475"/>
    </source>
</evidence>
<evidence type="ECO:0000256" key="6">
    <source>
        <dbReference type="ARBA" id="ARBA00023136"/>
    </source>
</evidence>
<keyword evidence="4 7" id="KW-0812">Transmembrane</keyword>
<dbReference type="PIRSF" id="PIRSF019239">
    <property type="entry name" value="MrpE"/>
    <property type="match status" value="1"/>
</dbReference>
<dbReference type="EMBL" id="SORI01000017">
    <property type="protein sequence ID" value="TDY56721.1"/>
    <property type="molecule type" value="Genomic_DNA"/>
</dbReference>
<comment type="similarity">
    <text evidence="2">Belongs to the CPA3 antiporters (TC 2.A.63) subunit E family.</text>
</comment>
<evidence type="ECO:0000313" key="8">
    <source>
        <dbReference type="EMBL" id="TDY56721.1"/>
    </source>
</evidence>
<keyword evidence="6 7" id="KW-0472">Membrane</keyword>
<dbReference type="OrthoDB" id="9800498at2"/>
<reference evidence="8 9" key="1">
    <citation type="submission" date="2019-03" db="EMBL/GenBank/DDBJ databases">
        <title>Genomic Encyclopedia of Type Strains, Phase IV (KMG-IV): sequencing the most valuable type-strain genomes for metagenomic binning, comparative biology and taxonomic classification.</title>
        <authorList>
            <person name="Goeker M."/>
        </authorList>
    </citation>
    <scope>NUCLEOTIDE SEQUENCE [LARGE SCALE GENOMIC DNA]</scope>
    <source>
        <strain evidence="8 9">DSM 25964</strain>
    </source>
</reference>
<organism evidence="8 9">
    <name type="scientific">Aminivibrio pyruvatiphilus</name>
    <dbReference type="NCBI Taxonomy" id="1005740"/>
    <lineage>
        <taxon>Bacteria</taxon>
        <taxon>Thermotogati</taxon>
        <taxon>Synergistota</taxon>
        <taxon>Synergistia</taxon>
        <taxon>Synergistales</taxon>
        <taxon>Aminobacteriaceae</taxon>
        <taxon>Aminivibrio</taxon>
    </lineage>
</organism>
<dbReference type="Pfam" id="PF01899">
    <property type="entry name" value="MNHE"/>
    <property type="match status" value="1"/>
</dbReference>
<feature type="transmembrane region" description="Helical" evidence="7">
    <location>
        <begin position="27"/>
        <end position="43"/>
    </location>
</feature>
<evidence type="ECO:0000256" key="5">
    <source>
        <dbReference type="ARBA" id="ARBA00022989"/>
    </source>
</evidence>
<proteinExistence type="inferred from homology"/>
<evidence type="ECO:0000256" key="2">
    <source>
        <dbReference type="ARBA" id="ARBA00006228"/>
    </source>
</evidence>
<keyword evidence="3" id="KW-1003">Cell membrane</keyword>
<evidence type="ECO:0000313" key="9">
    <source>
        <dbReference type="Proteomes" id="UP000295066"/>
    </source>
</evidence>
<comment type="caution">
    <text evidence="8">The sequence shown here is derived from an EMBL/GenBank/DDBJ whole genome shotgun (WGS) entry which is preliminary data.</text>
</comment>